<name>A0ABT0ZUP0_9PSEU</name>
<dbReference type="Proteomes" id="UP001165283">
    <property type="component" value="Unassembled WGS sequence"/>
</dbReference>
<evidence type="ECO:0000259" key="1">
    <source>
        <dbReference type="Pfam" id="PF13649"/>
    </source>
</evidence>
<dbReference type="InterPro" id="IPR029063">
    <property type="entry name" value="SAM-dependent_MTases_sf"/>
</dbReference>
<keyword evidence="3" id="KW-1185">Reference proteome</keyword>
<gene>
    <name evidence="2" type="ORF">KDL28_05225</name>
</gene>
<dbReference type="CDD" id="cd02440">
    <property type="entry name" value="AdoMet_MTases"/>
    <property type="match status" value="1"/>
</dbReference>
<dbReference type="Pfam" id="PF13649">
    <property type="entry name" value="Methyltransf_25"/>
    <property type="match status" value="1"/>
</dbReference>
<keyword evidence="2" id="KW-0808">Transferase</keyword>
<evidence type="ECO:0000313" key="2">
    <source>
        <dbReference type="EMBL" id="MCO1654451.1"/>
    </source>
</evidence>
<dbReference type="GO" id="GO:0032259">
    <property type="term" value="P:methylation"/>
    <property type="evidence" value="ECO:0007669"/>
    <property type="project" value="UniProtKB-KW"/>
</dbReference>
<accession>A0ABT0ZUP0</accession>
<dbReference type="SUPFAM" id="SSF53335">
    <property type="entry name" value="S-adenosyl-L-methionine-dependent methyltransferases"/>
    <property type="match status" value="1"/>
</dbReference>
<feature type="domain" description="Methyltransferase" evidence="1">
    <location>
        <begin position="33"/>
        <end position="131"/>
    </location>
</feature>
<sequence>MRRPATMGAVAPSSERLGAVLASIVPSQGEPVVVELGPGTGAVSAVISRRLPAGGRHLAVELDPDMVAYLNRTRPELEVVQGNAAHLSALLAERGVARVDAVICGLPWALFDDATQAELLGGISAAVGPTGAFTTFAYLHGMTLAAARRFRASLRHTFDEVVVSATVWRNLPPAFVYVCRRPLLP</sequence>
<protein>
    <submittedName>
        <fullName evidence="2">Methyltransferase domain-containing protein</fullName>
    </submittedName>
</protein>
<comment type="caution">
    <text evidence="2">The sequence shown here is derived from an EMBL/GenBank/DDBJ whole genome shotgun (WGS) entry which is preliminary data.</text>
</comment>
<dbReference type="GO" id="GO:0008168">
    <property type="term" value="F:methyltransferase activity"/>
    <property type="evidence" value="ECO:0007669"/>
    <property type="project" value="UniProtKB-KW"/>
</dbReference>
<evidence type="ECO:0000313" key="3">
    <source>
        <dbReference type="Proteomes" id="UP001165283"/>
    </source>
</evidence>
<dbReference type="EMBL" id="JAGSOV010000011">
    <property type="protein sequence ID" value="MCO1654451.1"/>
    <property type="molecule type" value="Genomic_DNA"/>
</dbReference>
<organism evidence="2 3">
    <name type="scientific">Pseudonocardia humida</name>
    <dbReference type="NCBI Taxonomy" id="2800819"/>
    <lineage>
        <taxon>Bacteria</taxon>
        <taxon>Bacillati</taxon>
        <taxon>Actinomycetota</taxon>
        <taxon>Actinomycetes</taxon>
        <taxon>Pseudonocardiales</taxon>
        <taxon>Pseudonocardiaceae</taxon>
        <taxon>Pseudonocardia</taxon>
    </lineage>
</organism>
<dbReference type="Gene3D" id="3.40.50.150">
    <property type="entry name" value="Vaccinia Virus protein VP39"/>
    <property type="match status" value="1"/>
</dbReference>
<reference evidence="2" key="1">
    <citation type="submission" date="2021-04" db="EMBL/GenBank/DDBJ databases">
        <title>Pseudonocardia sp. nov., isolated from sandy soil of mangrove forest.</title>
        <authorList>
            <person name="Zan Z."/>
            <person name="Huang R."/>
            <person name="Liu W."/>
        </authorList>
    </citation>
    <scope>NUCLEOTIDE SEQUENCE</scope>
    <source>
        <strain evidence="2">S2-4</strain>
    </source>
</reference>
<proteinExistence type="predicted"/>
<keyword evidence="2" id="KW-0489">Methyltransferase</keyword>
<dbReference type="InterPro" id="IPR041698">
    <property type="entry name" value="Methyltransf_25"/>
</dbReference>